<protein>
    <submittedName>
        <fullName evidence="1">Uncharacterized protein</fullName>
    </submittedName>
</protein>
<name>A0ACB9RHW9_9MYRT</name>
<accession>A0ACB9RHW9</accession>
<dbReference type="EMBL" id="CM042883">
    <property type="protein sequence ID" value="KAI4377209.1"/>
    <property type="molecule type" value="Genomic_DNA"/>
</dbReference>
<comment type="caution">
    <text evidence="1">The sequence shown here is derived from an EMBL/GenBank/DDBJ whole genome shotgun (WGS) entry which is preliminary data.</text>
</comment>
<dbReference type="Proteomes" id="UP001057402">
    <property type="component" value="Chromosome 4"/>
</dbReference>
<evidence type="ECO:0000313" key="1">
    <source>
        <dbReference type="EMBL" id="KAI4377209.1"/>
    </source>
</evidence>
<organism evidence="1 2">
    <name type="scientific">Melastoma candidum</name>
    <dbReference type="NCBI Taxonomy" id="119954"/>
    <lineage>
        <taxon>Eukaryota</taxon>
        <taxon>Viridiplantae</taxon>
        <taxon>Streptophyta</taxon>
        <taxon>Embryophyta</taxon>
        <taxon>Tracheophyta</taxon>
        <taxon>Spermatophyta</taxon>
        <taxon>Magnoliopsida</taxon>
        <taxon>eudicotyledons</taxon>
        <taxon>Gunneridae</taxon>
        <taxon>Pentapetalae</taxon>
        <taxon>rosids</taxon>
        <taxon>malvids</taxon>
        <taxon>Myrtales</taxon>
        <taxon>Melastomataceae</taxon>
        <taxon>Melastomatoideae</taxon>
        <taxon>Melastomateae</taxon>
        <taxon>Melastoma</taxon>
    </lineage>
</organism>
<evidence type="ECO:0000313" key="2">
    <source>
        <dbReference type="Proteomes" id="UP001057402"/>
    </source>
</evidence>
<reference evidence="2" key="1">
    <citation type="journal article" date="2023" name="Front. Plant Sci.">
        <title>Chromosomal-level genome assembly of Melastoma candidum provides insights into trichome evolution.</title>
        <authorList>
            <person name="Zhong Y."/>
            <person name="Wu W."/>
            <person name="Sun C."/>
            <person name="Zou P."/>
            <person name="Liu Y."/>
            <person name="Dai S."/>
            <person name="Zhou R."/>
        </authorList>
    </citation>
    <scope>NUCLEOTIDE SEQUENCE [LARGE SCALE GENOMIC DNA]</scope>
</reference>
<gene>
    <name evidence="1" type="ORF">MLD38_014876</name>
</gene>
<proteinExistence type="predicted"/>
<sequence>MSSCLRGGSRTYGLDLEIVKATTTVTTRNSPTSSSPSSTISESSNSPLSICTRKARTHRKRPNQTYNEAAALLSTAYPNIFPARHLTDPRNSHRPHRANSPEDSSELFLPFRVIVDESVFLIRDPSEEPKPSSFFQIEQKFSPSRERSYQTPEENEIQSKAAHCHEDYTEDFDAESILDEEIEEGIIDSIMGEKGVGQETENLDGQNNVAKSRPSWCRNPGALLGIGSRLDICYGFRRKGVSAWRDVGEVNWWNFPTVDVNAISPKLNPSGASNNNSATEKKKKKKKIEKPRQVPLIEADIERISNIELAKTTEDSPATSESGGRKAGLILKLDYNNVLDAWSGRGCSPFPDESPAPGVAGNDVAARLMQIDLFGEGGGTREASVQRYKEKRRTRLFSKKIRYQVRKLNAECRPRMKGRFVRRSNSKSIKDVDDGGIGNVPKSFRKK</sequence>
<keyword evidence="2" id="KW-1185">Reference proteome</keyword>